<reference evidence="1 2" key="1">
    <citation type="journal article" date="2022" name="Genome Biol. Evol.">
        <title>The Spruce Budworm Genome: Reconstructing the Evolutionary History of Antifreeze Proteins.</title>
        <authorList>
            <person name="Beliveau C."/>
            <person name="Gagne P."/>
            <person name="Picq S."/>
            <person name="Vernygora O."/>
            <person name="Keeling C.I."/>
            <person name="Pinkney K."/>
            <person name="Doucet D."/>
            <person name="Wen F."/>
            <person name="Johnston J.S."/>
            <person name="Maaroufi H."/>
            <person name="Boyle B."/>
            <person name="Laroche J."/>
            <person name="Dewar K."/>
            <person name="Juretic N."/>
            <person name="Blackburn G."/>
            <person name="Nisole A."/>
            <person name="Brunet B."/>
            <person name="Brandao M."/>
            <person name="Lumley L."/>
            <person name="Duan J."/>
            <person name="Quan G."/>
            <person name="Lucarotti C.J."/>
            <person name="Roe A.D."/>
            <person name="Sperling F.A.H."/>
            <person name="Levesque R.C."/>
            <person name="Cusson M."/>
        </authorList>
    </citation>
    <scope>NUCLEOTIDE SEQUENCE [LARGE SCALE GENOMIC DNA]</scope>
    <source>
        <strain evidence="1">Glfc:IPQL:Cfum</strain>
    </source>
</reference>
<comment type="caution">
    <text evidence="1">The sequence shown here is derived from an EMBL/GenBank/DDBJ whole genome shotgun (WGS) entry which is preliminary data.</text>
</comment>
<evidence type="ECO:0000313" key="2">
    <source>
        <dbReference type="Proteomes" id="UP001064048"/>
    </source>
</evidence>
<name>A0ACC0KXC4_CHOFU</name>
<gene>
    <name evidence="1" type="ORF">MSG28_009271</name>
</gene>
<dbReference type="Proteomes" id="UP001064048">
    <property type="component" value="Chromosome 15"/>
</dbReference>
<organism evidence="1 2">
    <name type="scientific">Choristoneura fumiferana</name>
    <name type="common">Spruce budworm moth</name>
    <name type="synonym">Archips fumiferana</name>
    <dbReference type="NCBI Taxonomy" id="7141"/>
    <lineage>
        <taxon>Eukaryota</taxon>
        <taxon>Metazoa</taxon>
        <taxon>Ecdysozoa</taxon>
        <taxon>Arthropoda</taxon>
        <taxon>Hexapoda</taxon>
        <taxon>Insecta</taxon>
        <taxon>Pterygota</taxon>
        <taxon>Neoptera</taxon>
        <taxon>Endopterygota</taxon>
        <taxon>Lepidoptera</taxon>
        <taxon>Glossata</taxon>
        <taxon>Ditrysia</taxon>
        <taxon>Tortricoidea</taxon>
        <taxon>Tortricidae</taxon>
        <taxon>Tortricinae</taxon>
        <taxon>Choristoneura</taxon>
    </lineage>
</organism>
<protein>
    <submittedName>
        <fullName evidence="1">Uncharacterized protein</fullName>
    </submittedName>
</protein>
<sequence>MADPPRLGSVGRCRYGTAVPHPLTELKYRFVRERKIRSLVQVRVPNRTDQPNIDNKIQFRSSLPIRSEPSESESRRTERVSVSERDGDQERGEPLDPVGVTAVHIAGVVGAIGTSILGVFCVLSVLQLAMISSKERVGLKYTHLVMVKLALALLAVRCARGRNRAYRYASWRGCTEWAHACGPAPRTKVTDIARRIAKLKWQWAGHIARRTDGRWSQKVLEWRPRTGRRAVGRPPTRWSDDLIKIAGSRWMRKAQDRSEWRALGEAYVQQWTSFG</sequence>
<evidence type="ECO:0000313" key="1">
    <source>
        <dbReference type="EMBL" id="KAI8440994.1"/>
    </source>
</evidence>
<accession>A0ACC0KXC4</accession>
<proteinExistence type="predicted"/>
<keyword evidence="2" id="KW-1185">Reference proteome</keyword>
<dbReference type="EMBL" id="CM046115">
    <property type="protein sequence ID" value="KAI8440994.1"/>
    <property type="molecule type" value="Genomic_DNA"/>
</dbReference>